<keyword evidence="1" id="KW-0677">Repeat</keyword>
<dbReference type="EMBL" id="JASJQH010007466">
    <property type="protein sequence ID" value="KAK9708659.1"/>
    <property type="molecule type" value="Genomic_DNA"/>
</dbReference>
<feature type="domain" description="K Homology" evidence="4">
    <location>
        <begin position="279"/>
        <end position="349"/>
    </location>
</feature>
<evidence type="ECO:0000313" key="5">
    <source>
        <dbReference type="EMBL" id="KAK9708659.1"/>
    </source>
</evidence>
<dbReference type="InterPro" id="IPR004088">
    <property type="entry name" value="KH_dom_type_1"/>
</dbReference>
<dbReference type="SUPFAM" id="SSF54791">
    <property type="entry name" value="Eukaryotic type KH-domain (KH-domain type I)"/>
    <property type="match status" value="3"/>
</dbReference>
<feature type="region of interest" description="Disordered" evidence="3">
    <location>
        <begin position="1"/>
        <end position="64"/>
    </location>
</feature>
<dbReference type="CDD" id="cd22439">
    <property type="entry name" value="KH-I_PCBP_rpt3"/>
    <property type="match status" value="1"/>
</dbReference>
<reference evidence="5 6" key="1">
    <citation type="submission" date="2023-04" db="EMBL/GenBank/DDBJ databases">
        <title>Genome of Basidiobolus ranarum AG-B5.</title>
        <authorList>
            <person name="Stajich J.E."/>
            <person name="Carter-House D."/>
            <person name="Gryganskyi A."/>
        </authorList>
    </citation>
    <scope>NUCLEOTIDE SEQUENCE [LARGE SCALE GENOMIC DNA]</scope>
    <source>
        <strain evidence="5 6">AG-B5</strain>
    </source>
</reference>
<protein>
    <submittedName>
        <fullName evidence="5">PAB1 binding protein</fullName>
    </submittedName>
</protein>
<evidence type="ECO:0000256" key="2">
    <source>
        <dbReference type="PROSITE-ProRule" id="PRU00117"/>
    </source>
</evidence>
<dbReference type="InterPro" id="IPR036612">
    <property type="entry name" value="KH_dom_type_1_sf"/>
</dbReference>
<name>A0ABR2VX28_9FUNG</name>
<organism evidence="5 6">
    <name type="scientific">Basidiobolus ranarum</name>
    <dbReference type="NCBI Taxonomy" id="34480"/>
    <lineage>
        <taxon>Eukaryota</taxon>
        <taxon>Fungi</taxon>
        <taxon>Fungi incertae sedis</taxon>
        <taxon>Zoopagomycota</taxon>
        <taxon>Entomophthoromycotina</taxon>
        <taxon>Basidiobolomycetes</taxon>
        <taxon>Basidiobolales</taxon>
        <taxon>Basidiobolaceae</taxon>
        <taxon>Basidiobolus</taxon>
    </lineage>
</organism>
<keyword evidence="6" id="KW-1185">Reference proteome</keyword>
<dbReference type="PROSITE" id="PS50084">
    <property type="entry name" value="KH_TYPE_1"/>
    <property type="match status" value="3"/>
</dbReference>
<evidence type="ECO:0000256" key="1">
    <source>
        <dbReference type="ARBA" id="ARBA00022737"/>
    </source>
</evidence>
<evidence type="ECO:0000259" key="4">
    <source>
        <dbReference type="SMART" id="SM00322"/>
    </source>
</evidence>
<keyword evidence="2" id="KW-0694">RNA-binding</keyword>
<dbReference type="InterPro" id="IPR004087">
    <property type="entry name" value="KH_dom"/>
</dbReference>
<dbReference type="Proteomes" id="UP001479436">
    <property type="component" value="Unassembled WGS sequence"/>
</dbReference>
<feature type="domain" description="K Homology" evidence="4">
    <location>
        <begin position="145"/>
        <end position="216"/>
    </location>
</feature>
<feature type="compositionally biased region" description="Basic and acidic residues" evidence="3">
    <location>
        <begin position="1"/>
        <end position="28"/>
    </location>
</feature>
<dbReference type="PANTHER" id="PTHR10288">
    <property type="entry name" value="KH DOMAIN CONTAINING RNA BINDING PROTEIN"/>
    <property type="match status" value="1"/>
</dbReference>
<evidence type="ECO:0000313" key="6">
    <source>
        <dbReference type="Proteomes" id="UP001479436"/>
    </source>
</evidence>
<accession>A0ABR2VX28</accession>
<dbReference type="SMART" id="SM00322">
    <property type="entry name" value="KH"/>
    <property type="match status" value="3"/>
</dbReference>
<comment type="caution">
    <text evidence="5">The sequence shown here is derived from an EMBL/GenBank/DDBJ whole genome shotgun (WGS) entry which is preliminary data.</text>
</comment>
<evidence type="ECO:0000256" key="3">
    <source>
        <dbReference type="SAM" id="MobiDB-lite"/>
    </source>
</evidence>
<dbReference type="Gene3D" id="3.30.1370.10">
    <property type="entry name" value="K Homology domain, type 1"/>
    <property type="match status" value="3"/>
</dbReference>
<dbReference type="Pfam" id="PF00013">
    <property type="entry name" value="KH_1"/>
    <property type="match status" value="3"/>
</dbReference>
<feature type="domain" description="K Homology" evidence="4">
    <location>
        <begin position="63"/>
        <end position="133"/>
    </location>
</feature>
<sequence>MENGHESPTDRKRQHADDIQNFDSDKKASKSRKPTLDDVDADKHSDEQVKSQDEENSSTTSSTGMSLRSLVFAKEAGVIIGRGGQSVKEIRERSGTKVTISEQIQGVNERILTITGLVDTTAKAYSLVAQRLTEDVEEDTTKTLKGATIRLLIPHKRMGYLIGKSGSKIKEIQEASGAKLNASEEMLPHSTERILTINGVADAIQIAIYHVCQILQDHMDRSSDCIPYKPQLRMAYMGGPAPPQFYGAPPAYPPLGIPPMRHDRSVPVHHGAHGSPSHETQSQQIFIPNDMVGCIIGKGGSKINEIRQMSGSHIKIGEPQNDSNERLVTITGPPECNQMALYLLYTRLESEKVRGSNW</sequence>
<feature type="compositionally biased region" description="Basic and acidic residues" evidence="3">
    <location>
        <begin position="41"/>
        <end position="53"/>
    </location>
</feature>
<proteinExistence type="predicted"/>
<gene>
    <name evidence="5" type="primary">PBP2_2</name>
    <name evidence="5" type="ORF">K7432_009506</name>
</gene>